<dbReference type="EMBL" id="HG793153">
    <property type="protein sequence ID" value="CRL27017.1"/>
    <property type="molecule type" value="Genomic_DNA"/>
</dbReference>
<evidence type="ECO:0000256" key="1">
    <source>
        <dbReference type="SAM" id="MobiDB-lite"/>
    </source>
</evidence>
<evidence type="ECO:0000313" key="3">
    <source>
        <dbReference type="Proteomes" id="UP000053732"/>
    </source>
</evidence>
<feature type="region of interest" description="Disordered" evidence="1">
    <location>
        <begin position="1"/>
        <end position="22"/>
    </location>
</feature>
<proteinExistence type="predicted"/>
<evidence type="ECO:0000313" key="2">
    <source>
        <dbReference type="EMBL" id="CRL27017.1"/>
    </source>
</evidence>
<gene>
    <name evidence="2" type="ORF">PCAMFM013_S020g000176</name>
</gene>
<feature type="compositionally biased region" description="Polar residues" evidence="1">
    <location>
        <begin position="8"/>
        <end position="21"/>
    </location>
</feature>
<sequence length="84" mass="9220">METPIQVPRTSIPKTSSSTPNERGRCLVCGIATLANDGVIEHTKYSQDSQFSWDHIVCGNCYQIPNVSLLRKAKTGTGVGVIRW</sequence>
<protein>
    <submittedName>
        <fullName evidence="2">Str. FM013</fullName>
    </submittedName>
</protein>
<accession>A0A0G4PKT8</accession>
<dbReference type="AlphaFoldDB" id="A0A0G4PKT8"/>
<organism evidence="2 3">
    <name type="scientific">Penicillium camemberti (strain FM 013)</name>
    <dbReference type="NCBI Taxonomy" id="1429867"/>
    <lineage>
        <taxon>Eukaryota</taxon>
        <taxon>Fungi</taxon>
        <taxon>Dikarya</taxon>
        <taxon>Ascomycota</taxon>
        <taxon>Pezizomycotina</taxon>
        <taxon>Eurotiomycetes</taxon>
        <taxon>Eurotiomycetidae</taxon>
        <taxon>Eurotiales</taxon>
        <taxon>Aspergillaceae</taxon>
        <taxon>Penicillium</taxon>
    </lineage>
</organism>
<dbReference type="Proteomes" id="UP000053732">
    <property type="component" value="Unassembled WGS sequence"/>
</dbReference>
<reference evidence="2 3" key="1">
    <citation type="journal article" date="2014" name="Nat. Commun.">
        <title>Multiple recent horizontal transfers of a large genomic region in cheese making fungi.</title>
        <authorList>
            <person name="Cheeseman K."/>
            <person name="Ropars J."/>
            <person name="Renault P."/>
            <person name="Dupont J."/>
            <person name="Gouzy J."/>
            <person name="Branca A."/>
            <person name="Abraham A.L."/>
            <person name="Ceppi M."/>
            <person name="Conseiller E."/>
            <person name="Debuchy R."/>
            <person name="Malagnac F."/>
            <person name="Goarin A."/>
            <person name="Silar P."/>
            <person name="Lacoste S."/>
            <person name="Sallet E."/>
            <person name="Bensimon A."/>
            <person name="Giraud T."/>
            <person name="Brygoo Y."/>
        </authorList>
    </citation>
    <scope>NUCLEOTIDE SEQUENCE [LARGE SCALE GENOMIC DNA]</scope>
    <source>
        <strain evidence="3">FM 013</strain>
    </source>
</reference>
<keyword evidence="3" id="KW-1185">Reference proteome</keyword>
<name>A0A0G4PKT8_PENC3</name>